<comment type="caution">
    <text evidence="13">The sequence shown here is derived from an EMBL/GenBank/DDBJ whole genome shotgun (WGS) entry which is preliminary data.</text>
</comment>
<accession>A0A941IML5</accession>
<keyword evidence="7" id="KW-0067">ATP-binding</keyword>
<dbReference type="GO" id="GO:0000160">
    <property type="term" value="P:phosphorelay signal transduction system"/>
    <property type="evidence" value="ECO:0007669"/>
    <property type="project" value="UniProtKB-KW"/>
</dbReference>
<keyword evidence="9" id="KW-0902">Two-component regulatory system</keyword>
<name>A0A941IML5_9ACTN</name>
<dbReference type="Pfam" id="PF13493">
    <property type="entry name" value="DUF4118"/>
    <property type="match status" value="1"/>
</dbReference>
<keyword evidence="10 11" id="KW-0472">Membrane</keyword>
<evidence type="ECO:0000256" key="10">
    <source>
        <dbReference type="ARBA" id="ARBA00023136"/>
    </source>
</evidence>
<evidence type="ECO:0000256" key="8">
    <source>
        <dbReference type="ARBA" id="ARBA00022989"/>
    </source>
</evidence>
<dbReference type="InterPro" id="IPR038318">
    <property type="entry name" value="KdpD_sf"/>
</dbReference>
<dbReference type="AlphaFoldDB" id="A0A941IML5"/>
<organism evidence="13 14">
    <name type="scientific">Actinospica durhamensis</name>
    <dbReference type="NCBI Taxonomy" id="1508375"/>
    <lineage>
        <taxon>Bacteria</taxon>
        <taxon>Bacillati</taxon>
        <taxon>Actinomycetota</taxon>
        <taxon>Actinomycetes</taxon>
        <taxon>Catenulisporales</taxon>
        <taxon>Actinospicaceae</taxon>
        <taxon>Actinospica</taxon>
    </lineage>
</organism>
<evidence type="ECO:0000256" key="4">
    <source>
        <dbReference type="ARBA" id="ARBA00022692"/>
    </source>
</evidence>
<dbReference type="GO" id="GO:0005524">
    <property type="term" value="F:ATP binding"/>
    <property type="evidence" value="ECO:0007669"/>
    <property type="project" value="UniProtKB-KW"/>
</dbReference>
<feature type="domain" description="Sensor protein KdpD transmembrane" evidence="12">
    <location>
        <begin position="6"/>
        <end position="94"/>
    </location>
</feature>
<evidence type="ECO:0000313" key="13">
    <source>
        <dbReference type="EMBL" id="MBR7832994.1"/>
    </source>
</evidence>
<keyword evidence="14" id="KW-1185">Reference proteome</keyword>
<gene>
    <name evidence="13" type="ORF">KDL01_06955</name>
</gene>
<dbReference type="EMBL" id="JAGSOG010000020">
    <property type="protein sequence ID" value="MBR7832994.1"/>
    <property type="molecule type" value="Genomic_DNA"/>
</dbReference>
<evidence type="ECO:0000256" key="5">
    <source>
        <dbReference type="ARBA" id="ARBA00022741"/>
    </source>
</evidence>
<evidence type="ECO:0000259" key="12">
    <source>
        <dbReference type="Pfam" id="PF13493"/>
    </source>
</evidence>
<keyword evidence="8 11" id="KW-1133">Transmembrane helix</keyword>
<evidence type="ECO:0000313" key="14">
    <source>
        <dbReference type="Proteomes" id="UP000675781"/>
    </source>
</evidence>
<keyword evidence="4 11" id="KW-0812">Transmembrane</keyword>
<sequence>MICTALIPARTSLPNTDAALVLVAFIVAVAAFGNRAAGYLATLGTALWFDFFLTVPYERLTITHRTDVQTTTLLVLVGAGVTELAVAARRRARVVALDETLLAVVESTAALMARGESTDAVIDQVRVQLTSILALRACGFEPGAAQVRGPRLEPEGTLRWGAADWKVEEHGFPRDRIALPARYCGGVYGHFLLTPTPGTAPGLHARRTAVVLADLAAASLAGERTQPRR</sequence>
<evidence type="ECO:0000256" key="1">
    <source>
        <dbReference type="ARBA" id="ARBA00004141"/>
    </source>
</evidence>
<evidence type="ECO:0000256" key="9">
    <source>
        <dbReference type="ARBA" id="ARBA00023012"/>
    </source>
</evidence>
<dbReference type="Gene3D" id="1.20.120.620">
    <property type="entry name" value="Backbone structure of the membrane domain of e. Coli histidine kinase receptor kdpd"/>
    <property type="match status" value="1"/>
</dbReference>
<keyword evidence="5" id="KW-0547">Nucleotide-binding</keyword>
<dbReference type="GO" id="GO:0016301">
    <property type="term" value="F:kinase activity"/>
    <property type="evidence" value="ECO:0007669"/>
    <property type="project" value="UniProtKB-KW"/>
</dbReference>
<evidence type="ECO:0000256" key="7">
    <source>
        <dbReference type="ARBA" id="ARBA00022840"/>
    </source>
</evidence>
<proteinExistence type="predicted"/>
<keyword evidence="2" id="KW-0597">Phosphoprotein</keyword>
<evidence type="ECO:0000256" key="2">
    <source>
        <dbReference type="ARBA" id="ARBA00022553"/>
    </source>
</evidence>
<reference evidence="13" key="1">
    <citation type="submission" date="2021-04" db="EMBL/GenBank/DDBJ databases">
        <title>Genome based classification of Actinospica acidithermotolerans sp. nov., an actinobacterium isolated from an Indonesian hot spring.</title>
        <authorList>
            <person name="Kusuma A.B."/>
            <person name="Putra K.E."/>
            <person name="Nafisah S."/>
            <person name="Loh J."/>
            <person name="Nouioui I."/>
            <person name="Goodfellow M."/>
        </authorList>
    </citation>
    <scope>NUCLEOTIDE SEQUENCE</scope>
    <source>
        <strain evidence="13">CSCA 57</strain>
    </source>
</reference>
<dbReference type="InterPro" id="IPR025201">
    <property type="entry name" value="KdpD_TM"/>
</dbReference>
<feature type="transmembrane region" description="Helical" evidence="11">
    <location>
        <begin position="12"/>
        <end position="32"/>
    </location>
</feature>
<keyword evidence="6" id="KW-0418">Kinase</keyword>
<evidence type="ECO:0000256" key="3">
    <source>
        <dbReference type="ARBA" id="ARBA00022679"/>
    </source>
</evidence>
<protein>
    <submittedName>
        <fullName evidence="13">DUF4118 domain-containing protein</fullName>
    </submittedName>
</protein>
<dbReference type="GO" id="GO:0016020">
    <property type="term" value="C:membrane"/>
    <property type="evidence" value="ECO:0007669"/>
    <property type="project" value="UniProtKB-SubCell"/>
</dbReference>
<keyword evidence="3" id="KW-0808">Transferase</keyword>
<evidence type="ECO:0000256" key="11">
    <source>
        <dbReference type="SAM" id="Phobius"/>
    </source>
</evidence>
<evidence type="ECO:0000256" key="6">
    <source>
        <dbReference type="ARBA" id="ARBA00022777"/>
    </source>
</evidence>
<dbReference type="Proteomes" id="UP000675781">
    <property type="component" value="Unassembled WGS sequence"/>
</dbReference>
<comment type="subcellular location">
    <subcellularLocation>
        <location evidence="1">Membrane</location>
        <topology evidence="1">Multi-pass membrane protein</topology>
    </subcellularLocation>
</comment>